<evidence type="ECO:0000313" key="5">
    <source>
        <dbReference type="EMBL" id="SMO65283.1"/>
    </source>
</evidence>
<sequence length="187" mass="20202">MEKKKDIFERLTSGEVIPMDDPDYSNIREAVNQTMGLIRKLNASTDVNEARKWLGEVIGEEVDESTTLFPPFYTNVGKNIRLGKKVFINHACSFLDLGGITIEDEVMIGPRVNITSENHPVEVADRKTMVPGSVVIKRNAWIGGAASILPGITVGENSVVAAGAMVTKDVPANTVVAGVPAKVVKEL</sequence>
<organism evidence="5 6">
    <name type="scientific">Gracilimonas mengyeensis</name>
    <dbReference type="NCBI Taxonomy" id="1302730"/>
    <lineage>
        <taxon>Bacteria</taxon>
        <taxon>Pseudomonadati</taxon>
        <taxon>Balneolota</taxon>
        <taxon>Balneolia</taxon>
        <taxon>Balneolales</taxon>
        <taxon>Balneolaceae</taxon>
        <taxon>Gracilimonas</taxon>
    </lineage>
</organism>
<proteinExistence type="inferred from homology"/>
<dbReference type="GO" id="GO:0008374">
    <property type="term" value="F:O-acyltransferase activity"/>
    <property type="evidence" value="ECO:0007669"/>
    <property type="project" value="TreeGrafter"/>
</dbReference>
<dbReference type="PANTHER" id="PTHR23416">
    <property type="entry name" value="SIALIC ACID SYNTHASE-RELATED"/>
    <property type="match status" value="1"/>
</dbReference>
<dbReference type="RefSeq" id="WP_221930287.1">
    <property type="nucleotide sequence ID" value="NZ_FXTP01000007.1"/>
</dbReference>
<dbReference type="Gene3D" id="2.160.10.10">
    <property type="entry name" value="Hexapeptide repeat proteins"/>
    <property type="match status" value="1"/>
</dbReference>
<dbReference type="InterPro" id="IPR018357">
    <property type="entry name" value="Hexapep_transf_CS"/>
</dbReference>
<dbReference type="Proteomes" id="UP000317557">
    <property type="component" value="Unassembled WGS sequence"/>
</dbReference>
<evidence type="ECO:0000256" key="3">
    <source>
        <dbReference type="ARBA" id="ARBA00022737"/>
    </source>
</evidence>
<comment type="similarity">
    <text evidence="1">Belongs to the transferase hexapeptide repeat family.</text>
</comment>
<dbReference type="InterPro" id="IPR011004">
    <property type="entry name" value="Trimer_LpxA-like_sf"/>
</dbReference>
<keyword evidence="6" id="KW-1185">Reference proteome</keyword>
<evidence type="ECO:0000313" key="6">
    <source>
        <dbReference type="Proteomes" id="UP000317557"/>
    </source>
</evidence>
<keyword evidence="3" id="KW-0677">Repeat</keyword>
<dbReference type="AlphaFoldDB" id="A0A521D0R4"/>
<dbReference type="PANTHER" id="PTHR23416:SF23">
    <property type="entry name" value="ACETYLTRANSFERASE C18B11.09C-RELATED"/>
    <property type="match status" value="1"/>
</dbReference>
<dbReference type="Pfam" id="PF00132">
    <property type="entry name" value="Hexapep"/>
    <property type="match status" value="1"/>
</dbReference>
<keyword evidence="2 5" id="KW-0808">Transferase</keyword>
<dbReference type="InterPro" id="IPR001451">
    <property type="entry name" value="Hexapep"/>
</dbReference>
<dbReference type="EMBL" id="FXTP01000007">
    <property type="protein sequence ID" value="SMO65283.1"/>
    <property type="molecule type" value="Genomic_DNA"/>
</dbReference>
<evidence type="ECO:0000256" key="2">
    <source>
        <dbReference type="ARBA" id="ARBA00022679"/>
    </source>
</evidence>
<keyword evidence="4" id="KW-0012">Acyltransferase</keyword>
<evidence type="ECO:0000256" key="4">
    <source>
        <dbReference type="ARBA" id="ARBA00023315"/>
    </source>
</evidence>
<name>A0A521D0R4_9BACT</name>
<dbReference type="PROSITE" id="PS00101">
    <property type="entry name" value="HEXAPEP_TRANSFERASES"/>
    <property type="match status" value="1"/>
</dbReference>
<accession>A0A521D0R4</accession>
<dbReference type="SUPFAM" id="SSF51161">
    <property type="entry name" value="Trimeric LpxA-like enzymes"/>
    <property type="match status" value="1"/>
</dbReference>
<dbReference type="InterPro" id="IPR051159">
    <property type="entry name" value="Hexapeptide_acetyltransf"/>
</dbReference>
<protein>
    <submittedName>
        <fullName evidence="5">Acetyltransferase (Isoleucine patch superfamily)</fullName>
    </submittedName>
</protein>
<reference evidence="5 6" key="1">
    <citation type="submission" date="2017-05" db="EMBL/GenBank/DDBJ databases">
        <authorList>
            <person name="Varghese N."/>
            <person name="Submissions S."/>
        </authorList>
    </citation>
    <scope>NUCLEOTIDE SEQUENCE [LARGE SCALE GENOMIC DNA]</scope>
    <source>
        <strain evidence="5 6">DSM 21985</strain>
    </source>
</reference>
<gene>
    <name evidence="5" type="ORF">SAMN06265219_1075</name>
</gene>
<evidence type="ECO:0000256" key="1">
    <source>
        <dbReference type="ARBA" id="ARBA00007274"/>
    </source>
</evidence>